<evidence type="ECO:0000256" key="1">
    <source>
        <dbReference type="SAM" id="MobiDB-lite"/>
    </source>
</evidence>
<keyword evidence="3" id="KW-1185">Reference proteome</keyword>
<comment type="caution">
    <text evidence="2">The sequence shown here is derived from an EMBL/GenBank/DDBJ whole genome shotgun (WGS) entry which is preliminary data.</text>
</comment>
<evidence type="ECO:0000313" key="3">
    <source>
        <dbReference type="Proteomes" id="UP000278746"/>
    </source>
</evidence>
<organism evidence="2 3">
    <name type="scientific">Alteribacter keqinensis</name>
    <dbReference type="NCBI Taxonomy" id="2483800"/>
    <lineage>
        <taxon>Bacteria</taxon>
        <taxon>Bacillati</taxon>
        <taxon>Bacillota</taxon>
        <taxon>Bacilli</taxon>
        <taxon>Bacillales</taxon>
        <taxon>Bacillaceae</taxon>
        <taxon>Alteribacter</taxon>
    </lineage>
</organism>
<protein>
    <recommendedName>
        <fullName evidence="4">Fimbrial assembly protein</fullName>
    </recommendedName>
</protein>
<evidence type="ECO:0000313" key="2">
    <source>
        <dbReference type="EMBL" id="RNA70215.1"/>
    </source>
</evidence>
<sequence>MPVEINLLPKKEQKDRSLLYVIGGFFLACFLAAAVFAILGSNVEQDIAEAETILTENKIASAEIEQEIHNLSNADQAQLSLWIEKLEGKTTPASAVLHEVVTRMPPEGYLVEYDYGFPFDVYIEAAFYEMRDLAYYHQSLEESALISQVTLHRIDGEDMTGEDEEEEEETTFFTQPAQSEVYLPHYTAAMMITINPDAVRAHGEDAESDEPTGDEPGPPGREEDDTDVNIDMDLELDLEIDTNDEGNQTVDDEEIDNGEIDLDLEFETDETGGGDQ</sequence>
<reference evidence="2 3" key="1">
    <citation type="submission" date="2018-10" db="EMBL/GenBank/DDBJ databases">
        <title>Bacillus Keqinensis sp. nov., a moderately halophilic bacterium isolated from a saline-alkaline lake.</title>
        <authorList>
            <person name="Wang H."/>
        </authorList>
    </citation>
    <scope>NUCLEOTIDE SEQUENCE [LARGE SCALE GENOMIC DNA]</scope>
    <source>
        <strain evidence="2 3">KQ-3</strain>
    </source>
</reference>
<feature type="region of interest" description="Disordered" evidence="1">
    <location>
        <begin position="201"/>
        <end position="276"/>
    </location>
</feature>
<dbReference type="RefSeq" id="WP_122897784.1">
    <property type="nucleotide sequence ID" value="NZ_RHIB01000001.1"/>
</dbReference>
<dbReference type="Proteomes" id="UP000278746">
    <property type="component" value="Unassembled WGS sequence"/>
</dbReference>
<proteinExistence type="predicted"/>
<dbReference type="OrthoDB" id="2971140at2"/>
<gene>
    <name evidence="2" type="ORF">EBO34_09895</name>
</gene>
<dbReference type="AlphaFoldDB" id="A0A3M7U0J9"/>
<evidence type="ECO:0008006" key="4">
    <source>
        <dbReference type="Google" id="ProtNLM"/>
    </source>
</evidence>
<dbReference type="EMBL" id="RHIB01000001">
    <property type="protein sequence ID" value="RNA70215.1"/>
    <property type="molecule type" value="Genomic_DNA"/>
</dbReference>
<accession>A0A3M7U0J9</accession>
<name>A0A3M7U0J9_9BACI</name>
<feature type="compositionally biased region" description="Acidic residues" evidence="1">
    <location>
        <begin position="222"/>
        <end position="276"/>
    </location>
</feature>